<dbReference type="HOGENOM" id="CLU_1373582_0_0_1"/>
<keyword evidence="4" id="KW-1185">Reference proteome</keyword>
<reference evidence="2 4" key="2">
    <citation type="journal article" date="2013" name="Nature">
        <title>Insights into bilaterian evolution from three spiralian genomes.</title>
        <authorList>
            <person name="Simakov O."/>
            <person name="Marletaz F."/>
            <person name="Cho S.J."/>
            <person name="Edsinger-Gonzales E."/>
            <person name="Havlak P."/>
            <person name="Hellsten U."/>
            <person name="Kuo D.H."/>
            <person name="Larsson T."/>
            <person name="Lv J."/>
            <person name="Arendt D."/>
            <person name="Savage R."/>
            <person name="Osoegawa K."/>
            <person name="de Jong P."/>
            <person name="Grimwood J."/>
            <person name="Chapman J.A."/>
            <person name="Shapiro H."/>
            <person name="Aerts A."/>
            <person name="Otillar R.P."/>
            <person name="Terry A.Y."/>
            <person name="Boore J.L."/>
            <person name="Grigoriev I.V."/>
            <person name="Lindberg D.R."/>
            <person name="Seaver E.C."/>
            <person name="Weisblat D.A."/>
            <person name="Putnam N.H."/>
            <person name="Rokhsar D.S."/>
        </authorList>
    </citation>
    <scope>NUCLEOTIDE SEQUENCE</scope>
</reference>
<gene>
    <name evidence="3" type="primary">20204778</name>
    <name evidence="2" type="ORF">HELRODRAFT_174024</name>
</gene>
<proteinExistence type="predicted"/>
<evidence type="ECO:0000256" key="1">
    <source>
        <dbReference type="SAM" id="MobiDB-lite"/>
    </source>
</evidence>
<sequence length="199" mass="22372">MSEDDGNGVLTARLIISLVKQESFRSYVIMAENSIGSTDKEIKLEKIIHPSAKSHVGGHDSSSNAHYTPHTKARHNHNHHHNATLNRYINYNNHNSDHAVDSSRISLKMRSSSSSLANSRDENTTPSLEHCLPAELNSSVRTNYDLSLNGLSEINLIITNHERCNEYSAGPRFDLSLTSGLVELWFNNLTIRPNFLFDY</sequence>
<dbReference type="EMBL" id="AMQM01004793">
    <property type="status" value="NOT_ANNOTATED_CDS"/>
    <property type="molecule type" value="Genomic_DNA"/>
</dbReference>
<evidence type="ECO:0000313" key="4">
    <source>
        <dbReference type="Proteomes" id="UP000015101"/>
    </source>
</evidence>
<dbReference type="GeneID" id="20204778"/>
<accession>T1F7H9</accession>
<dbReference type="Proteomes" id="UP000015101">
    <property type="component" value="Unassembled WGS sequence"/>
</dbReference>
<dbReference type="RefSeq" id="XP_009018825.1">
    <property type="nucleotide sequence ID" value="XM_009020577.1"/>
</dbReference>
<reference evidence="4" key="1">
    <citation type="submission" date="2012-12" db="EMBL/GenBank/DDBJ databases">
        <authorList>
            <person name="Hellsten U."/>
            <person name="Grimwood J."/>
            <person name="Chapman J.A."/>
            <person name="Shapiro H."/>
            <person name="Aerts A."/>
            <person name="Otillar R.P."/>
            <person name="Terry A.Y."/>
            <person name="Boore J.L."/>
            <person name="Simakov O."/>
            <person name="Marletaz F."/>
            <person name="Cho S.-J."/>
            <person name="Edsinger-Gonzales E."/>
            <person name="Havlak P."/>
            <person name="Kuo D.-H."/>
            <person name="Larsson T."/>
            <person name="Lv J."/>
            <person name="Arendt D."/>
            <person name="Savage R."/>
            <person name="Osoegawa K."/>
            <person name="de Jong P."/>
            <person name="Lindberg D.R."/>
            <person name="Seaver E.C."/>
            <person name="Weisblat D.A."/>
            <person name="Putnam N.H."/>
            <person name="Grigoriev I.V."/>
            <person name="Rokhsar D.S."/>
        </authorList>
    </citation>
    <scope>NUCLEOTIDE SEQUENCE</scope>
</reference>
<dbReference type="EnsemblMetazoa" id="HelroT174024">
    <property type="protein sequence ID" value="HelroP174024"/>
    <property type="gene ID" value="HelroG174024"/>
</dbReference>
<dbReference type="KEGG" id="hro:HELRODRAFT_174024"/>
<name>T1F7H9_HELRO</name>
<dbReference type="AlphaFoldDB" id="T1F7H9"/>
<protein>
    <submittedName>
        <fullName evidence="2 3">Uncharacterized protein</fullName>
    </submittedName>
</protein>
<evidence type="ECO:0000313" key="2">
    <source>
        <dbReference type="EMBL" id="ESO03132.1"/>
    </source>
</evidence>
<dbReference type="EMBL" id="KB096676">
    <property type="protein sequence ID" value="ESO03132.1"/>
    <property type="molecule type" value="Genomic_DNA"/>
</dbReference>
<evidence type="ECO:0000313" key="3">
    <source>
        <dbReference type="EnsemblMetazoa" id="HelroP174024"/>
    </source>
</evidence>
<dbReference type="CTD" id="20204778"/>
<feature type="region of interest" description="Disordered" evidence="1">
    <location>
        <begin position="52"/>
        <end position="77"/>
    </location>
</feature>
<dbReference type="InParanoid" id="T1F7H9"/>
<reference evidence="3" key="3">
    <citation type="submission" date="2015-06" db="UniProtKB">
        <authorList>
            <consortium name="EnsemblMetazoa"/>
        </authorList>
    </citation>
    <scope>IDENTIFICATION</scope>
</reference>
<organism evidence="3 4">
    <name type="scientific">Helobdella robusta</name>
    <name type="common">Californian leech</name>
    <dbReference type="NCBI Taxonomy" id="6412"/>
    <lineage>
        <taxon>Eukaryota</taxon>
        <taxon>Metazoa</taxon>
        <taxon>Spiralia</taxon>
        <taxon>Lophotrochozoa</taxon>
        <taxon>Annelida</taxon>
        <taxon>Clitellata</taxon>
        <taxon>Hirudinea</taxon>
        <taxon>Rhynchobdellida</taxon>
        <taxon>Glossiphoniidae</taxon>
        <taxon>Helobdella</taxon>
    </lineage>
</organism>